<comment type="caution">
    <text evidence="1">The sequence shown here is derived from an EMBL/GenBank/DDBJ whole genome shotgun (WGS) entry which is preliminary data.</text>
</comment>
<reference evidence="1 2" key="1">
    <citation type="submission" date="2019-11" db="EMBL/GenBank/DDBJ databases">
        <title>Whole-genome sequence of the anaerobic purple sulfur bacterium Allochromatium palmeri DSM 15591.</title>
        <authorList>
            <person name="Kyndt J.A."/>
            <person name="Meyer T.E."/>
        </authorList>
    </citation>
    <scope>NUCLEOTIDE SEQUENCE [LARGE SCALE GENOMIC DNA]</scope>
    <source>
        <strain evidence="1 2">DSM 15591</strain>
    </source>
</reference>
<accession>A0A6N8EGV6</accession>
<dbReference type="Proteomes" id="UP000434044">
    <property type="component" value="Unassembled WGS sequence"/>
</dbReference>
<dbReference type="OrthoDB" id="5620376at2"/>
<proteinExistence type="predicted"/>
<gene>
    <name evidence="1" type="ORF">GJ668_12690</name>
</gene>
<organism evidence="1 2">
    <name type="scientific">Allochromatium palmeri</name>
    <dbReference type="NCBI Taxonomy" id="231048"/>
    <lineage>
        <taxon>Bacteria</taxon>
        <taxon>Pseudomonadati</taxon>
        <taxon>Pseudomonadota</taxon>
        <taxon>Gammaproteobacteria</taxon>
        <taxon>Chromatiales</taxon>
        <taxon>Chromatiaceae</taxon>
        <taxon>Allochromatium</taxon>
    </lineage>
</organism>
<name>A0A6N8EGV6_9GAMM</name>
<evidence type="ECO:0000313" key="1">
    <source>
        <dbReference type="EMBL" id="MTW21946.1"/>
    </source>
</evidence>
<dbReference type="AlphaFoldDB" id="A0A6N8EGV6"/>
<dbReference type="EMBL" id="WNKT01000028">
    <property type="protein sequence ID" value="MTW21946.1"/>
    <property type="molecule type" value="Genomic_DNA"/>
</dbReference>
<keyword evidence="2" id="KW-1185">Reference proteome</keyword>
<evidence type="ECO:0000313" key="2">
    <source>
        <dbReference type="Proteomes" id="UP000434044"/>
    </source>
</evidence>
<dbReference type="Pfam" id="PF14284">
    <property type="entry name" value="PcfJ"/>
    <property type="match status" value="1"/>
</dbReference>
<sequence>MLAQGRAILHWAHRHIGGDTETRLASDLLRRIFSVGGLREYRARYFAPGHYTGVRQALLINMGESCGEADALGNLRCLWIVEQSNRQVFAYRSDRATGSQFIGGTVLREQAVLQADSAFYNQLAMGAASRILATLPVIDDGENLERDRVVLSRIERAVLGHALSLFLDQLPSDVLAAMRTEGAATVEAFNHYLDVNGKPHRNRIQAVQAFPLFGARLRTDWQLRRMVDRGQPLTHALAAAHQVQPRTIQCCRTLSTVRAPDERRVDLLNRLDRLPAEYLPKTEQDWTAFLDLAGSLSDLATTLRTDLVPLIKPFAAGWHSGRTLLSHKLGADFSVQPIYEMMHAVYRYGLYPVLKAQKPRMSLLASAGNAPPPSFFPRWFGRYSLPRLTEMAGQWQQGYRRFSMERLGVSDPALAAALSWPGLMDSPVSYSDRGYRIIELTSQQALEHEGRTQKHCVASYAIKCVLGESAIYSVRDRNTGAPISTFEVALTYDVPVLARHHGRENAVPSPELQAFVQRFVDQVLAKLGNQQIRQVRIARRRGSVQIREFLAEPDTGDQPLSARERARLAELVAFAHPSEIRRLSHKGRLSAINGNFFDESDGFAELPRAA</sequence>
<protein>
    <submittedName>
        <fullName evidence="1">Uncharacterized protein</fullName>
    </submittedName>
</protein>
<dbReference type="InterPro" id="IPR025586">
    <property type="entry name" value="PcfJ"/>
</dbReference>